<keyword evidence="9" id="KW-0289">Folate biosynthesis</keyword>
<dbReference type="GO" id="GO:0046654">
    <property type="term" value="P:tetrahydrofolate biosynthetic process"/>
    <property type="evidence" value="ECO:0007669"/>
    <property type="project" value="UniProtKB-UniPathway"/>
</dbReference>
<dbReference type="EMBL" id="CP049989">
    <property type="protein sequence ID" value="QIM51063.1"/>
    <property type="molecule type" value="Genomic_DNA"/>
</dbReference>
<comment type="pathway">
    <text evidence="1">Cofactor biosynthesis; tetrahydrofolate biosynthesis; 2-amino-4-hydroxy-6-hydroxymethyl-7,8-dihydropteridine diphosphate from 7,8-dihydroneopterin triphosphate: step 4/4.</text>
</comment>
<dbReference type="PROSITE" id="PS00794">
    <property type="entry name" value="HPPK"/>
    <property type="match status" value="1"/>
</dbReference>
<dbReference type="KEGG" id="hcz:G9Q37_02390"/>
<evidence type="ECO:0000256" key="9">
    <source>
        <dbReference type="ARBA" id="ARBA00022909"/>
    </source>
</evidence>
<dbReference type="GO" id="GO:0005524">
    <property type="term" value="F:ATP binding"/>
    <property type="evidence" value="ECO:0007669"/>
    <property type="project" value="UniProtKB-KW"/>
</dbReference>
<dbReference type="InterPro" id="IPR035907">
    <property type="entry name" value="Hppk_sf"/>
</dbReference>
<evidence type="ECO:0000256" key="5">
    <source>
        <dbReference type="ARBA" id="ARBA00022679"/>
    </source>
</evidence>
<name>A0A6G8ID53_9BURK</name>
<dbReference type="SUPFAM" id="SSF55083">
    <property type="entry name" value="6-hydroxymethyl-7,8-dihydropterin pyrophosphokinase, HPPK"/>
    <property type="match status" value="1"/>
</dbReference>
<dbReference type="GO" id="GO:0003848">
    <property type="term" value="F:2-amino-4-hydroxy-6-hydroxymethyldihydropteridine diphosphokinase activity"/>
    <property type="evidence" value="ECO:0007669"/>
    <property type="project" value="UniProtKB-EC"/>
</dbReference>
<dbReference type="AlphaFoldDB" id="A0A6G8ID53"/>
<dbReference type="NCBIfam" id="TIGR01498">
    <property type="entry name" value="folK"/>
    <property type="match status" value="1"/>
</dbReference>
<dbReference type="InterPro" id="IPR000550">
    <property type="entry name" value="Hppk"/>
</dbReference>
<gene>
    <name evidence="14" type="primary">folK</name>
    <name evidence="14" type="ORF">G9Q37_02390</name>
</gene>
<sequence length="161" mass="17320">MRPPESRPPVQAFVALGANLGDAAQAVRQALLALEHTPGLRLVKASSLYRTAPFEASGPDFINAVAEVATTLHAPALLGALQAIENAAGRERPYRHAPRTLDLDLLFYGDGTIDSTALTVPHPRWRQRAFVLHPLAEIAPQRVPAAWLSAVADQPIERLTG</sequence>
<evidence type="ECO:0000256" key="3">
    <source>
        <dbReference type="ARBA" id="ARBA00013253"/>
    </source>
</evidence>
<dbReference type="GO" id="GO:0016301">
    <property type="term" value="F:kinase activity"/>
    <property type="evidence" value="ECO:0007669"/>
    <property type="project" value="UniProtKB-KW"/>
</dbReference>
<dbReference type="Proteomes" id="UP000503162">
    <property type="component" value="Chromosome"/>
</dbReference>
<evidence type="ECO:0000256" key="1">
    <source>
        <dbReference type="ARBA" id="ARBA00005051"/>
    </source>
</evidence>
<keyword evidence="8" id="KW-0067">ATP-binding</keyword>
<keyword evidence="7 14" id="KW-0418">Kinase</keyword>
<evidence type="ECO:0000256" key="11">
    <source>
        <dbReference type="ARBA" id="ARBA00029766"/>
    </source>
</evidence>
<dbReference type="Gene3D" id="3.30.70.560">
    <property type="entry name" value="7,8-Dihydro-6-hydroxymethylpterin-pyrophosphokinase HPPK"/>
    <property type="match status" value="1"/>
</dbReference>
<dbReference type="PANTHER" id="PTHR43071">
    <property type="entry name" value="2-AMINO-4-HYDROXY-6-HYDROXYMETHYLDIHYDROPTERIDINE PYROPHOSPHOKINASE"/>
    <property type="match status" value="1"/>
</dbReference>
<comment type="similarity">
    <text evidence="2">Belongs to the HPPK family.</text>
</comment>
<proteinExistence type="inferred from homology"/>
<keyword evidence="15" id="KW-1185">Reference proteome</keyword>
<evidence type="ECO:0000256" key="12">
    <source>
        <dbReference type="ARBA" id="ARBA00033413"/>
    </source>
</evidence>
<evidence type="ECO:0000256" key="7">
    <source>
        <dbReference type="ARBA" id="ARBA00022777"/>
    </source>
</evidence>
<keyword evidence="6" id="KW-0547">Nucleotide-binding</keyword>
<evidence type="ECO:0000256" key="10">
    <source>
        <dbReference type="ARBA" id="ARBA00029409"/>
    </source>
</evidence>
<comment type="function">
    <text evidence="10">Catalyzes the transfer of pyrophosphate from adenosine triphosphate (ATP) to 6-hydroxymethyl-7,8-dihydropterin, an enzymatic step in folate biosynthesis pathway.</text>
</comment>
<reference evidence="14 15" key="1">
    <citation type="submission" date="2020-03" db="EMBL/GenBank/DDBJ databases">
        <title>Hydrogenophaga sp. nov. isolated from cyanobacterial mat.</title>
        <authorList>
            <person name="Thorat V."/>
            <person name="Kirdat K."/>
            <person name="Tiwarekar B."/>
            <person name="Costa E.D."/>
            <person name="Yadav A."/>
        </authorList>
    </citation>
    <scope>NUCLEOTIDE SEQUENCE [LARGE SCALE GENOMIC DNA]</scope>
    <source>
        <strain evidence="14 15">BA0156</strain>
    </source>
</reference>
<evidence type="ECO:0000256" key="6">
    <source>
        <dbReference type="ARBA" id="ARBA00022741"/>
    </source>
</evidence>
<evidence type="ECO:0000256" key="8">
    <source>
        <dbReference type="ARBA" id="ARBA00022840"/>
    </source>
</evidence>
<dbReference type="GO" id="GO:0046656">
    <property type="term" value="P:folic acid biosynthetic process"/>
    <property type="evidence" value="ECO:0007669"/>
    <property type="project" value="UniProtKB-KW"/>
</dbReference>
<dbReference type="RefSeq" id="WP_166224054.1">
    <property type="nucleotide sequence ID" value="NZ_CP049989.1"/>
</dbReference>
<dbReference type="PANTHER" id="PTHR43071:SF1">
    <property type="entry name" value="2-AMINO-4-HYDROXY-6-HYDROXYMETHYLDIHYDROPTERIDINE PYROPHOSPHOKINASE"/>
    <property type="match status" value="1"/>
</dbReference>
<dbReference type="CDD" id="cd00483">
    <property type="entry name" value="HPPK"/>
    <property type="match status" value="1"/>
</dbReference>
<accession>A0A6G8ID53</accession>
<evidence type="ECO:0000313" key="14">
    <source>
        <dbReference type="EMBL" id="QIM51063.1"/>
    </source>
</evidence>
<feature type="domain" description="7,8-dihydro-6-hydroxymethylpterin-pyrophosphokinase" evidence="13">
    <location>
        <begin position="95"/>
        <end position="106"/>
    </location>
</feature>
<keyword evidence="5 14" id="KW-0808">Transferase</keyword>
<dbReference type="UniPathway" id="UPA00077">
    <property type="reaction ID" value="UER00155"/>
</dbReference>
<organism evidence="14 15">
    <name type="scientific">Hydrogenophaga crocea</name>
    <dbReference type="NCBI Taxonomy" id="2716225"/>
    <lineage>
        <taxon>Bacteria</taxon>
        <taxon>Pseudomonadati</taxon>
        <taxon>Pseudomonadota</taxon>
        <taxon>Betaproteobacteria</taxon>
        <taxon>Burkholderiales</taxon>
        <taxon>Comamonadaceae</taxon>
        <taxon>Hydrogenophaga</taxon>
    </lineage>
</organism>
<dbReference type="EC" id="2.7.6.3" evidence="3"/>
<evidence type="ECO:0000256" key="2">
    <source>
        <dbReference type="ARBA" id="ARBA00005810"/>
    </source>
</evidence>
<evidence type="ECO:0000313" key="15">
    <source>
        <dbReference type="Proteomes" id="UP000503162"/>
    </source>
</evidence>
<evidence type="ECO:0000256" key="4">
    <source>
        <dbReference type="ARBA" id="ARBA00016218"/>
    </source>
</evidence>
<dbReference type="Pfam" id="PF01288">
    <property type="entry name" value="HPPK"/>
    <property type="match status" value="1"/>
</dbReference>
<protein>
    <recommendedName>
        <fullName evidence="4">2-amino-4-hydroxy-6-hydroxymethyldihydropteridine pyrophosphokinase</fullName>
        <ecNumber evidence="3">2.7.6.3</ecNumber>
    </recommendedName>
    <alternativeName>
        <fullName evidence="11">6-hydroxymethyl-7,8-dihydropterin pyrophosphokinase</fullName>
    </alternativeName>
    <alternativeName>
        <fullName evidence="12">7,8-dihydro-6-hydroxymethylpterin-pyrophosphokinase</fullName>
    </alternativeName>
</protein>
<evidence type="ECO:0000259" key="13">
    <source>
        <dbReference type="PROSITE" id="PS00794"/>
    </source>
</evidence>